<organism evidence="2 3">
    <name type="scientific">Trifolium medium</name>
    <dbReference type="NCBI Taxonomy" id="97028"/>
    <lineage>
        <taxon>Eukaryota</taxon>
        <taxon>Viridiplantae</taxon>
        <taxon>Streptophyta</taxon>
        <taxon>Embryophyta</taxon>
        <taxon>Tracheophyta</taxon>
        <taxon>Spermatophyta</taxon>
        <taxon>Magnoliopsida</taxon>
        <taxon>eudicotyledons</taxon>
        <taxon>Gunneridae</taxon>
        <taxon>Pentapetalae</taxon>
        <taxon>rosids</taxon>
        <taxon>fabids</taxon>
        <taxon>Fabales</taxon>
        <taxon>Fabaceae</taxon>
        <taxon>Papilionoideae</taxon>
        <taxon>50 kb inversion clade</taxon>
        <taxon>NPAAA clade</taxon>
        <taxon>Hologalegina</taxon>
        <taxon>IRL clade</taxon>
        <taxon>Trifolieae</taxon>
        <taxon>Trifolium</taxon>
    </lineage>
</organism>
<evidence type="ECO:0000313" key="2">
    <source>
        <dbReference type="EMBL" id="MCI15056.1"/>
    </source>
</evidence>
<reference evidence="2 3" key="1">
    <citation type="journal article" date="2018" name="Front. Plant Sci.">
        <title>Red Clover (Trifolium pratense) and Zigzag Clover (T. medium) - A Picture of Genomic Similarities and Differences.</title>
        <authorList>
            <person name="Dluhosova J."/>
            <person name="Istvanek J."/>
            <person name="Nedelnik J."/>
            <person name="Repkova J."/>
        </authorList>
    </citation>
    <scope>NUCLEOTIDE SEQUENCE [LARGE SCALE GENOMIC DNA]</scope>
    <source>
        <strain evidence="3">cv. 10/8</strain>
        <tissue evidence="2">Leaf</tissue>
    </source>
</reference>
<name>A0A392PUR6_9FABA</name>
<evidence type="ECO:0000256" key="1">
    <source>
        <dbReference type="SAM" id="MobiDB-lite"/>
    </source>
</evidence>
<feature type="region of interest" description="Disordered" evidence="1">
    <location>
        <begin position="42"/>
        <end position="79"/>
    </location>
</feature>
<keyword evidence="3" id="KW-1185">Reference proteome</keyword>
<feature type="non-terminal residue" evidence="2">
    <location>
        <position position="79"/>
    </location>
</feature>
<protein>
    <submittedName>
        <fullName evidence="2">Serine/threonine-protein phosphatase 6 regulatory subunit 3-like</fullName>
    </submittedName>
</protein>
<dbReference type="AlphaFoldDB" id="A0A392PUR6"/>
<feature type="compositionally biased region" description="Polar residues" evidence="1">
    <location>
        <begin position="46"/>
        <end position="57"/>
    </location>
</feature>
<evidence type="ECO:0000313" key="3">
    <source>
        <dbReference type="Proteomes" id="UP000265520"/>
    </source>
</evidence>
<dbReference type="EMBL" id="LXQA010094832">
    <property type="protein sequence ID" value="MCI15056.1"/>
    <property type="molecule type" value="Genomic_DNA"/>
</dbReference>
<proteinExistence type="predicted"/>
<comment type="caution">
    <text evidence="2">The sequence shown here is derived from an EMBL/GenBank/DDBJ whole genome shotgun (WGS) entry which is preliminary data.</text>
</comment>
<dbReference type="Proteomes" id="UP000265520">
    <property type="component" value="Unassembled WGS sequence"/>
</dbReference>
<accession>A0A392PUR6</accession>
<sequence>DVYFDDESAEVVISSLRLGEEPESGSLFTNSNWFAFEEDRDRVANERSTGSLASPSPNAEEGVKNGSGDYNVPAGEDED</sequence>
<feature type="non-terminal residue" evidence="2">
    <location>
        <position position="1"/>
    </location>
</feature>